<dbReference type="Gene3D" id="1.10.101.10">
    <property type="entry name" value="PGBD-like superfamily/PGBD"/>
    <property type="match status" value="1"/>
</dbReference>
<dbReference type="InterPro" id="IPR038063">
    <property type="entry name" value="Transpep_catalytic_dom"/>
</dbReference>
<dbReference type="SUPFAM" id="SSF47090">
    <property type="entry name" value="PGBD-like"/>
    <property type="match status" value="1"/>
</dbReference>
<dbReference type="GO" id="GO:0018104">
    <property type="term" value="P:peptidoglycan-protein cross-linking"/>
    <property type="evidence" value="ECO:0007669"/>
    <property type="project" value="TreeGrafter"/>
</dbReference>
<evidence type="ECO:0000313" key="10">
    <source>
        <dbReference type="EMBL" id="CAB4872263.1"/>
    </source>
</evidence>
<evidence type="ECO:0000313" key="11">
    <source>
        <dbReference type="EMBL" id="CAB5058674.1"/>
    </source>
</evidence>
<keyword evidence="5" id="KW-0961">Cell wall biogenesis/degradation</keyword>
<dbReference type="InterPro" id="IPR002477">
    <property type="entry name" value="Peptidoglycan-bd-like"/>
</dbReference>
<dbReference type="GO" id="GO:0008360">
    <property type="term" value="P:regulation of cell shape"/>
    <property type="evidence" value="ECO:0007669"/>
    <property type="project" value="UniProtKB-KW"/>
</dbReference>
<gene>
    <name evidence="8" type="ORF">UFOPK2602_00829</name>
    <name evidence="9" type="ORF">UFOPK2806_01444</name>
    <name evidence="10" type="ORF">UFOPK3417_00807</name>
    <name evidence="11" type="ORF">UFOPK4306_00801</name>
</gene>
<organism evidence="9">
    <name type="scientific">freshwater metagenome</name>
    <dbReference type="NCBI Taxonomy" id="449393"/>
    <lineage>
        <taxon>unclassified sequences</taxon>
        <taxon>metagenomes</taxon>
        <taxon>ecological metagenomes</taxon>
    </lineage>
</organism>
<dbReference type="UniPathway" id="UPA00219"/>
<evidence type="ECO:0000256" key="6">
    <source>
        <dbReference type="SAM" id="MobiDB-lite"/>
    </source>
</evidence>
<evidence type="ECO:0000256" key="4">
    <source>
        <dbReference type="ARBA" id="ARBA00022984"/>
    </source>
</evidence>
<keyword evidence="2" id="KW-0808">Transferase</keyword>
<evidence type="ECO:0000256" key="1">
    <source>
        <dbReference type="ARBA" id="ARBA00004752"/>
    </source>
</evidence>
<evidence type="ECO:0000259" key="7">
    <source>
        <dbReference type="PROSITE" id="PS52029"/>
    </source>
</evidence>
<dbReference type="InterPro" id="IPR036366">
    <property type="entry name" value="PGBDSf"/>
</dbReference>
<dbReference type="Pfam" id="PF03734">
    <property type="entry name" value="YkuD"/>
    <property type="match status" value="1"/>
</dbReference>
<comment type="pathway">
    <text evidence="1">Cell wall biogenesis; peptidoglycan biosynthesis.</text>
</comment>
<accession>A0A6J6UGR4</accession>
<evidence type="ECO:0000256" key="3">
    <source>
        <dbReference type="ARBA" id="ARBA00022960"/>
    </source>
</evidence>
<dbReference type="InterPro" id="IPR005490">
    <property type="entry name" value="LD_TPept_cat_dom"/>
</dbReference>
<keyword evidence="3" id="KW-0133">Cell shape</keyword>
<dbReference type="CDD" id="cd16913">
    <property type="entry name" value="YkuD_like"/>
    <property type="match status" value="1"/>
</dbReference>
<feature type="domain" description="L,D-TPase catalytic" evidence="7">
    <location>
        <begin position="190"/>
        <end position="308"/>
    </location>
</feature>
<proteinExistence type="predicted"/>
<dbReference type="Pfam" id="PF01471">
    <property type="entry name" value="PG_binding_1"/>
    <property type="match status" value="1"/>
</dbReference>
<keyword evidence="4" id="KW-0573">Peptidoglycan synthesis</keyword>
<dbReference type="Gene3D" id="2.40.440.10">
    <property type="entry name" value="L,D-transpeptidase catalytic domain-like"/>
    <property type="match status" value="1"/>
</dbReference>
<dbReference type="PANTHER" id="PTHR30582:SF2">
    <property type="entry name" value="L,D-TRANSPEPTIDASE YCIB-RELATED"/>
    <property type="match status" value="1"/>
</dbReference>
<dbReference type="GO" id="GO:0016740">
    <property type="term" value="F:transferase activity"/>
    <property type="evidence" value="ECO:0007669"/>
    <property type="project" value="UniProtKB-KW"/>
</dbReference>
<dbReference type="GO" id="GO:0071555">
    <property type="term" value="P:cell wall organization"/>
    <property type="evidence" value="ECO:0007669"/>
    <property type="project" value="UniProtKB-KW"/>
</dbReference>
<dbReference type="GO" id="GO:0005576">
    <property type="term" value="C:extracellular region"/>
    <property type="evidence" value="ECO:0007669"/>
    <property type="project" value="TreeGrafter"/>
</dbReference>
<evidence type="ECO:0000313" key="8">
    <source>
        <dbReference type="EMBL" id="CAB4705554.1"/>
    </source>
</evidence>
<dbReference type="EMBL" id="CAEZXX010000045">
    <property type="protein sequence ID" value="CAB4705554.1"/>
    <property type="molecule type" value="Genomic_DNA"/>
</dbReference>
<evidence type="ECO:0000256" key="2">
    <source>
        <dbReference type="ARBA" id="ARBA00022679"/>
    </source>
</evidence>
<feature type="region of interest" description="Disordered" evidence="6">
    <location>
        <begin position="30"/>
        <end position="53"/>
    </location>
</feature>
<dbReference type="EMBL" id="CAEZYY010000018">
    <property type="protein sequence ID" value="CAB4757873.1"/>
    <property type="molecule type" value="Genomic_DNA"/>
</dbReference>
<dbReference type="InterPro" id="IPR036365">
    <property type="entry name" value="PGBD-like_sf"/>
</dbReference>
<dbReference type="InterPro" id="IPR050979">
    <property type="entry name" value="LD-transpeptidase"/>
</dbReference>
<dbReference type="AlphaFoldDB" id="A0A6J6UGR4"/>
<reference evidence="9" key="1">
    <citation type="submission" date="2020-05" db="EMBL/GenBank/DDBJ databases">
        <authorList>
            <person name="Chiriac C."/>
            <person name="Salcher M."/>
            <person name="Ghai R."/>
            <person name="Kavagutti S V."/>
        </authorList>
    </citation>
    <scope>NUCLEOTIDE SEQUENCE</scope>
</reference>
<dbReference type="EMBL" id="CAFBQP010000024">
    <property type="protein sequence ID" value="CAB5058674.1"/>
    <property type="molecule type" value="Genomic_DNA"/>
</dbReference>
<evidence type="ECO:0000256" key="5">
    <source>
        <dbReference type="ARBA" id="ARBA00023316"/>
    </source>
</evidence>
<feature type="compositionally biased region" description="Polar residues" evidence="6">
    <location>
        <begin position="30"/>
        <end position="44"/>
    </location>
</feature>
<dbReference type="PANTHER" id="PTHR30582">
    <property type="entry name" value="L,D-TRANSPEPTIDASE"/>
    <property type="match status" value="1"/>
</dbReference>
<dbReference type="PROSITE" id="PS52029">
    <property type="entry name" value="LD_TPASE"/>
    <property type="match status" value="1"/>
</dbReference>
<dbReference type="EMBL" id="CAFBLR010000062">
    <property type="protein sequence ID" value="CAB4872263.1"/>
    <property type="molecule type" value="Genomic_DNA"/>
</dbReference>
<name>A0A6J6UGR4_9ZZZZ</name>
<evidence type="ECO:0000313" key="9">
    <source>
        <dbReference type="EMBL" id="CAB4757873.1"/>
    </source>
</evidence>
<dbReference type="SUPFAM" id="SSF141523">
    <property type="entry name" value="L,D-transpeptidase catalytic domain-like"/>
    <property type="match status" value="1"/>
</dbReference>
<dbReference type="GO" id="GO:0071972">
    <property type="term" value="F:peptidoglycan L,D-transpeptidase activity"/>
    <property type="evidence" value="ECO:0007669"/>
    <property type="project" value="TreeGrafter"/>
</dbReference>
<protein>
    <submittedName>
        <fullName evidence="9">Unannotated protein</fullName>
    </submittedName>
</protein>
<sequence length="363" mass="39299">MEPRSLKRWTPALIAAIVLGVVGIGAAVGSGNSAKSDGSESTDPSLLPVSEEPSDVIDSGVVDSLPDISTSPAVTAKPKTHLKRTMKKGSKGTAVKRLQQRLIDLGYDPGDVDGSFNSKTRAAVWAFEKLVMRVPPSKVKGQVNDEMWLRMQDNLVVKPKRPKGSTVHLEVYLPEQVAVLFEKNKVRLITHISSGTGKRWDEPVTIDPGEDGNLSGSKPLAAIVRGISITPGGMYRFYRRYVDQSTGGWREGRLGRMYQPVYFNKGLAVHGANEVPSYPASHGCVRIPMHIAEYFPDLVKNGDQVFVWDGKKQPEYYGAQPPKADSISRAPTTTVATTSTTVKKTTTTVKATSTSTTTTTTSA</sequence>